<dbReference type="RefSeq" id="WP_071504431.1">
    <property type="nucleotide sequence ID" value="NZ_MORL01000009.1"/>
</dbReference>
<dbReference type="OrthoDB" id="953239at2"/>
<dbReference type="EMBL" id="MORL01000009">
    <property type="protein sequence ID" value="OIN57843.1"/>
    <property type="molecule type" value="Genomic_DNA"/>
</dbReference>
<evidence type="ECO:0000313" key="1">
    <source>
        <dbReference type="EMBL" id="OIN57843.1"/>
    </source>
</evidence>
<keyword evidence="2" id="KW-1185">Reference proteome</keyword>
<proteinExistence type="predicted"/>
<sequence>MKKDIDFSPVAGVQVVIARKKNELNQFDWQVFLINQNKVAITNIFVTSKGYSSKDDTSGDQAQRTSTLRHFFPELQAGEYQVVENIMPDVFHLNNEYWVSYFIDGQIFDKKFIFVPDSIVEENLIEVPALGLEGVLHD</sequence>
<organism evidence="1 2">
    <name type="scientific">Arsenicibacter rosenii</name>
    <dbReference type="NCBI Taxonomy" id="1750698"/>
    <lineage>
        <taxon>Bacteria</taxon>
        <taxon>Pseudomonadati</taxon>
        <taxon>Bacteroidota</taxon>
        <taxon>Cytophagia</taxon>
        <taxon>Cytophagales</taxon>
        <taxon>Spirosomataceae</taxon>
        <taxon>Arsenicibacter</taxon>
    </lineage>
</organism>
<protein>
    <submittedName>
        <fullName evidence="1">Uncharacterized protein</fullName>
    </submittedName>
</protein>
<gene>
    <name evidence="1" type="ORF">BLX24_17240</name>
</gene>
<accession>A0A1S2VGI5</accession>
<name>A0A1S2VGI5_9BACT</name>
<evidence type="ECO:0000313" key="2">
    <source>
        <dbReference type="Proteomes" id="UP000181790"/>
    </source>
</evidence>
<reference evidence="1 2" key="1">
    <citation type="submission" date="2016-10" db="EMBL/GenBank/DDBJ databases">
        <title>Arsenicibacter rosenii gen. nov., sp. nov., an efficient arsenic-methylating bacterium isolated from an arsenic-contaminated paddy soil.</title>
        <authorList>
            <person name="Huang K."/>
        </authorList>
    </citation>
    <scope>NUCLEOTIDE SEQUENCE [LARGE SCALE GENOMIC DNA]</scope>
    <source>
        <strain evidence="1 2">SM-1</strain>
    </source>
</reference>
<dbReference type="AlphaFoldDB" id="A0A1S2VGI5"/>
<comment type="caution">
    <text evidence="1">The sequence shown here is derived from an EMBL/GenBank/DDBJ whole genome shotgun (WGS) entry which is preliminary data.</text>
</comment>
<dbReference type="Proteomes" id="UP000181790">
    <property type="component" value="Unassembled WGS sequence"/>
</dbReference>